<evidence type="ECO:0000313" key="5">
    <source>
        <dbReference type="Proteomes" id="UP000092445"/>
    </source>
</evidence>
<comment type="similarity">
    <text evidence="1">Belongs to the histone H3 family.</text>
</comment>
<dbReference type="Gene3D" id="1.10.20.10">
    <property type="entry name" value="Histone, subunit A"/>
    <property type="match status" value="1"/>
</dbReference>
<keyword evidence="5" id="KW-1185">Reference proteome</keyword>
<dbReference type="PROSITE" id="PS00959">
    <property type="entry name" value="HISTONE_H3_2"/>
    <property type="match status" value="1"/>
</dbReference>
<sequence length="149" mass="17514">MERRATLGDSDVDSDYEEPTVSRRWRSQINNSATNETNETQAKRTGQSRRKKTAPTRRDVHFLREVRHLQMRTDFMIPRLPFSRLVREIIAQHSTIVCKMTATAFEALQTATEMYVGQRLQDAYMLTLHRKCVTLQVKDMKLIQMLRID</sequence>
<dbReference type="VEuPathDB" id="VectorBase:GPAI013937"/>
<dbReference type="InterPro" id="IPR000164">
    <property type="entry name" value="Histone_H3/CENP-A"/>
</dbReference>
<dbReference type="STRING" id="7398.A0A1A9ZGI5"/>
<dbReference type="PANTHER" id="PTHR45810:SF1">
    <property type="entry name" value="HISTONE H3-LIKE CENTROMERIC PROTEIN A"/>
    <property type="match status" value="1"/>
</dbReference>
<accession>A0A1A9ZGI5</accession>
<feature type="compositionally biased region" description="Polar residues" evidence="2">
    <location>
        <begin position="27"/>
        <end position="45"/>
    </location>
</feature>
<dbReference type="SMART" id="SM00428">
    <property type="entry name" value="H3"/>
    <property type="match status" value="1"/>
</dbReference>
<feature type="region of interest" description="Disordered" evidence="2">
    <location>
        <begin position="1"/>
        <end position="57"/>
    </location>
</feature>
<dbReference type="SUPFAM" id="SSF47113">
    <property type="entry name" value="Histone-fold"/>
    <property type="match status" value="1"/>
</dbReference>
<dbReference type="GO" id="GO:0046982">
    <property type="term" value="F:protein heterodimerization activity"/>
    <property type="evidence" value="ECO:0007669"/>
    <property type="project" value="InterPro"/>
</dbReference>
<dbReference type="PANTHER" id="PTHR45810">
    <property type="entry name" value="HISTONE H3.2"/>
    <property type="match status" value="1"/>
</dbReference>
<dbReference type="AlphaFoldDB" id="A0A1A9ZGI5"/>
<dbReference type="GO" id="GO:0030527">
    <property type="term" value="F:structural constituent of chromatin"/>
    <property type="evidence" value="ECO:0007669"/>
    <property type="project" value="InterPro"/>
</dbReference>
<evidence type="ECO:0000313" key="4">
    <source>
        <dbReference type="EnsemblMetazoa" id="GPAI013937-PA"/>
    </source>
</evidence>
<dbReference type="PRINTS" id="PR00622">
    <property type="entry name" value="HISTONEH3"/>
</dbReference>
<reference evidence="4" key="2">
    <citation type="submission" date="2020-05" db="UniProtKB">
        <authorList>
            <consortium name="EnsemblMetazoa"/>
        </authorList>
    </citation>
    <scope>IDENTIFICATION</scope>
    <source>
        <strain evidence="4">IAEA</strain>
    </source>
</reference>
<dbReference type="EnsemblMetazoa" id="GPAI013937-RA">
    <property type="protein sequence ID" value="GPAI013937-PA"/>
    <property type="gene ID" value="GPAI013937"/>
</dbReference>
<dbReference type="Pfam" id="PF00125">
    <property type="entry name" value="Histone"/>
    <property type="match status" value="1"/>
</dbReference>
<feature type="compositionally biased region" description="Basic residues" evidence="2">
    <location>
        <begin position="46"/>
        <end position="55"/>
    </location>
</feature>
<organism evidence="4 5">
    <name type="scientific">Glossina pallidipes</name>
    <name type="common">Tsetse fly</name>
    <dbReference type="NCBI Taxonomy" id="7398"/>
    <lineage>
        <taxon>Eukaryota</taxon>
        <taxon>Metazoa</taxon>
        <taxon>Ecdysozoa</taxon>
        <taxon>Arthropoda</taxon>
        <taxon>Hexapoda</taxon>
        <taxon>Insecta</taxon>
        <taxon>Pterygota</taxon>
        <taxon>Neoptera</taxon>
        <taxon>Endopterygota</taxon>
        <taxon>Diptera</taxon>
        <taxon>Brachycera</taxon>
        <taxon>Muscomorpha</taxon>
        <taxon>Hippoboscoidea</taxon>
        <taxon>Glossinidae</taxon>
        <taxon>Glossina</taxon>
    </lineage>
</organism>
<protein>
    <recommendedName>
        <fullName evidence="3">Core Histone H2A/H2B/H3 domain-containing protein</fullName>
    </recommendedName>
</protein>
<evidence type="ECO:0000259" key="3">
    <source>
        <dbReference type="Pfam" id="PF00125"/>
    </source>
</evidence>
<evidence type="ECO:0000256" key="1">
    <source>
        <dbReference type="ARBA" id="ARBA00010343"/>
    </source>
</evidence>
<evidence type="ECO:0000256" key="2">
    <source>
        <dbReference type="SAM" id="MobiDB-lite"/>
    </source>
</evidence>
<proteinExistence type="inferred from homology"/>
<dbReference type="GO" id="GO:0000786">
    <property type="term" value="C:nucleosome"/>
    <property type="evidence" value="ECO:0007669"/>
    <property type="project" value="InterPro"/>
</dbReference>
<name>A0A1A9ZGI5_GLOPL</name>
<reference evidence="5" key="1">
    <citation type="submission" date="2014-03" db="EMBL/GenBank/DDBJ databases">
        <authorList>
            <person name="Aksoy S."/>
            <person name="Warren W."/>
            <person name="Wilson R.K."/>
        </authorList>
    </citation>
    <scope>NUCLEOTIDE SEQUENCE [LARGE SCALE GENOMIC DNA]</scope>
    <source>
        <strain evidence="5">IAEA</strain>
    </source>
</reference>
<feature type="domain" description="Core Histone H2A/H2B/H3" evidence="3">
    <location>
        <begin position="63"/>
        <end position="142"/>
    </location>
</feature>
<dbReference type="GO" id="GO:0003677">
    <property type="term" value="F:DNA binding"/>
    <property type="evidence" value="ECO:0007669"/>
    <property type="project" value="InterPro"/>
</dbReference>
<dbReference type="Proteomes" id="UP000092445">
    <property type="component" value="Unassembled WGS sequence"/>
</dbReference>
<dbReference type="InterPro" id="IPR007125">
    <property type="entry name" value="H2A/H2B/H3"/>
</dbReference>
<dbReference type="InterPro" id="IPR009072">
    <property type="entry name" value="Histone-fold"/>
</dbReference>